<evidence type="ECO:0000313" key="2">
    <source>
        <dbReference type="Proteomes" id="UP001320831"/>
    </source>
</evidence>
<dbReference type="Pfam" id="PF00353">
    <property type="entry name" value="HemolysinCabind"/>
    <property type="match status" value="1"/>
</dbReference>
<name>A0ABT2LWN2_9HYPH</name>
<proteinExistence type="predicted"/>
<dbReference type="Proteomes" id="UP001320831">
    <property type="component" value="Unassembled WGS sequence"/>
</dbReference>
<reference evidence="1 2" key="1">
    <citation type="submission" date="2022-09" db="EMBL/GenBank/DDBJ databases">
        <title>Chelativorans salina sp. nov., a novel slightly halophilic bacterium isolated from a saline lake sediment enrichment.</title>
        <authorList>
            <person name="Gao L."/>
            <person name="Fang B.-Z."/>
            <person name="Li W.-J."/>
        </authorList>
    </citation>
    <scope>NUCLEOTIDE SEQUENCE [LARGE SCALE GENOMIC DNA]</scope>
    <source>
        <strain evidence="1 2">EGI FJ00035</strain>
    </source>
</reference>
<dbReference type="SUPFAM" id="SSF51120">
    <property type="entry name" value="beta-Roll"/>
    <property type="match status" value="1"/>
</dbReference>
<dbReference type="Gene3D" id="2.150.10.10">
    <property type="entry name" value="Serralysin-like metalloprotease, C-terminal"/>
    <property type="match status" value="1"/>
</dbReference>
<accession>A0ABT2LWN2</accession>
<dbReference type="EMBL" id="JAOCZP010000009">
    <property type="protein sequence ID" value="MCT7377793.1"/>
    <property type="molecule type" value="Genomic_DNA"/>
</dbReference>
<dbReference type="InterPro" id="IPR001343">
    <property type="entry name" value="Hemolysn_Ca-bd"/>
</dbReference>
<sequence>MSVEKERTALLAHGQFHDDDVMEFKLPKDAVGTKVEWGTDGHTFENYAALIDKHFAFKTQEGTAGGERLDGADGADRIIGKGGADEIRALSGDDMIFVPDLNFESIDGGDGVDRLLVTGEKELSKLGDKNITDIEVLDLRGSGKNTLTLTFDDVNKLSSNIGTEALRIEGDRDDVIELDGFHNTAKQEHALSAGRMSPMISTRSGPPRFGWRTTSRYCRWRKVVQNALRAAATAAARSG</sequence>
<comment type="caution">
    <text evidence="1">The sequence shown here is derived from an EMBL/GenBank/DDBJ whole genome shotgun (WGS) entry which is preliminary data.</text>
</comment>
<dbReference type="RefSeq" id="WP_260906472.1">
    <property type="nucleotide sequence ID" value="NZ_JAOCZP010000009.1"/>
</dbReference>
<evidence type="ECO:0000313" key="1">
    <source>
        <dbReference type="EMBL" id="MCT7377793.1"/>
    </source>
</evidence>
<organism evidence="1 2">
    <name type="scientific">Chelativorans salis</name>
    <dbReference type="NCBI Taxonomy" id="2978478"/>
    <lineage>
        <taxon>Bacteria</taxon>
        <taxon>Pseudomonadati</taxon>
        <taxon>Pseudomonadota</taxon>
        <taxon>Alphaproteobacteria</taxon>
        <taxon>Hyphomicrobiales</taxon>
        <taxon>Phyllobacteriaceae</taxon>
        <taxon>Chelativorans</taxon>
    </lineage>
</organism>
<protein>
    <submittedName>
        <fullName evidence="1">Uncharacterized protein</fullName>
    </submittedName>
</protein>
<keyword evidence="2" id="KW-1185">Reference proteome</keyword>
<dbReference type="InterPro" id="IPR011049">
    <property type="entry name" value="Serralysin-like_metalloprot_C"/>
</dbReference>
<gene>
    <name evidence="1" type="ORF">N5A92_22480</name>
</gene>